<keyword evidence="5" id="KW-0547">Nucleotide-binding</keyword>
<sequence length="579" mass="64194">AYLCTAGALVAYVFLPRFFGKAIDDIASHLGDGSVPSSAILTSVAIIMVLGVIRGILSYGQTYLGESLSQYVSYELRNSFYDHVQHQSFAFHDRYHTGNLMSRAITDVENIRMFINMGLVRAPYFATLFVVVAGILIYSDWKLGLLSASFMPVVAFYTSNVRLKMRALWLQVQEKMAELSTILQENFSGMRVVKAFASEDHEESRFDAKSSEVADIYIQAERLRASSTSFMLFTFLVAMGLILWYGGYQVINGHMTPGELAQFIFYLQILAMPVRMSGWLVNSYARAASAGQRMFEILDTASPVNELKGAVELTRPKGHVQFENVSFAYEGGKPVLTNVSIDARPGEIIALLGAPGSGKSTIVSLLPRFYDATEGRITIDGVDIKEYTLKSLRNNVGVVQQDVFLFTTSLKENIAYGKEHAEEEEIRQSASVAQMSEFIESLDEGYETLVGERGSTLSGGQRQRMSIARALLLDPPILILDDSTSSVDAQTEDDIRKAMESVMKGRTTFVIANRLSTVHMADKIIVLENGEISEEGTHKELLSNSGHYREIYELQLMPQDEVLREIDMSAGTSSKKATV</sequence>
<keyword evidence="6" id="KW-0067">ATP-binding</keyword>
<dbReference type="GO" id="GO:0016887">
    <property type="term" value="F:ATP hydrolysis activity"/>
    <property type="evidence" value="ECO:0007669"/>
    <property type="project" value="InterPro"/>
</dbReference>
<evidence type="ECO:0000256" key="4">
    <source>
        <dbReference type="ARBA" id="ARBA00022692"/>
    </source>
</evidence>
<dbReference type="Pfam" id="PF00664">
    <property type="entry name" value="ABC_membrane"/>
    <property type="match status" value="1"/>
</dbReference>
<accession>A0A382DSM6</accession>
<dbReference type="EMBL" id="UINC01040933">
    <property type="protein sequence ID" value="SVB41496.1"/>
    <property type="molecule type" value="Genomic_DNA"/>
</dbReference>
<feature type="transmembrane region" description="Helical" evidence="9">
    <location>
        <begin position="145"/>
        <end position="163"/>
    </location>
</feature>
<evidence type="ECO:0000256" key="3">
    <source>
        <dbReference type="ARBA" id="ARBA00022475"/>
    </source>
</evidence>
<evidence type="ECO:0000313" key="12">
    <source>
        <dbReference type="EMBL" id="SVB41496.1"/>
    </source>
</evidence>
<dbReference type="SMART" id="SM00382">
    <property type="entry name" value="AAA"/>
    <property type="match status" value="1"/>
</dbReference>
<feature type="transmembrane region" description="Helical" evidence="9">
    <location>
        <begin position="122"/>
        <end position="139"/>
    </location>
</feature>
<evidence type="ECO:0000256" key="9">
    <source>
        <dbReference type="SAM" id="Phobius"/>
    </source>
</evidence>
<evidence type="ECO:0000259" key="11">
    <source>
        <dbReference type="PROSITE" id="PS50929"/>
    </source>
</evidence>
<dbReference type="CDD" id="cd18542">
    <property type="entry name" value="ABC_6TM_YknU_like"/>
    <property type="match status" value="1"/>
</dbReference>
<keyword evidence="2" id="KW-0813">Transport</keyword>
<proteinExistence type="predicted"/>
<dbReference type="PANTHER" id="PTHR43394">
    <property type="entry name" value="ATP-DEPENDENT PERMEASE MDL1, MITOCHONDRIAL"/>
    <property type="match status" value="1"/>
</dbReference>
<dbReference type="Pfam" id="PF00005">
    <property type="entry name" value="ABC_tran"/>
    <property type="match status" value="1"/>
</dbReference>
<dbReference type="PROSITE" id="PS50893">
    <property type="entry name" value="ABC_TRANSPORTER_2"/>
    <property type="match status" value="1"/>
</dbReference>
<dbReference type="PROSITE" id="PS50929">
    <property type="entry name" value="ABC_TM1F"/>
    <property type="match status" value="1"/>
</dbReference>
<dbReference type="InterPro" id="IPR027417">
    <property type="entry name" value="P-loop_NTPase"/>
</dbReference>
<dbReference type="PROSITE" id="PS00211">
    <property type="entry name" value="ABC_TRANSPORTER_1"/>
    <property type="match status" value="1"/>
</dbReference>
<gene>
    <name evidence="12" type="ORF">METZ01_LOCUS194350</name>
</gene>
<feature type="transmembrane region" description="Helical" evidence="9">
    <location>
        <begin position="263"/>
        <end position="285"/>
    </location>
</feature>
<dbReference type="InterPro" id="IPR017871">
    <property type="entry name" value="ABC_transporter-like_CS"/>
</dbReference>
<evidence type="ECO:0008006" key="13">
    <source>
        <dbReference type="Google" id="ProtNLM"/>
    </source>
</evidence>
<name>A0A382DSM6_9ZZZZ</name>
<feature type="non-terminal residue" evidence="12">
    <location>
        <position position="1"/>
    </location>
</feature>
<feature type="transmembrane region" description="Helical" evidence="9">
    <location>
        <begin position="230"/>
        <end position="251"/>
    </location>
</feature>
<evidence type="ECO:0000256" key="8">
    <source>
        <dbReference type="ARBA" id="ARBA00023136"/>
    </source>
</evidence>
<evidence type="ECO:0000256" key="2">
    <source>
        <dbReference type="ARBA" id="ARBA00022448"/>
    </source>
</evidence>
<reference evidence="12" key="1">
    <citation type="submission" date="2018-05" db="EMBL/GenBank/DDBJ databases">
        <authorList>
            <person name="Lanie J.A."/>
            <person name="Ng W.-L."/>
            <person name="Kazmierczak K.M."/>
            <person name="Andrzejewski T.M."/>
            <person name="Davidsen T.M."/>
            <person name="Wayne K.J."/>
            <person name="Tettelin H."/>
            <person name="Glass J.I."/>
            <person name="Rusch D."/>
            <person name="Podicherti R."/>
            <person name="Tsui H.-C.T."/>
            <person name="Winkler M.E."/>
        </authorList>
    </citation>
    <scope>NUCLEOTIDE SEQUENCE</scope>
</reference>
<dbReference type="InterPro" id="IPR003439">
    <property type="entry name" value="ABC_transporter-like_ATP-bd"/>
</dbReference>
<dbReference type="FunFam" id="3.40.50.300:FF:000221">
    <property type="entry name" value="Multidrug ABC transporter ATP-binding protein"/>
    <property type="match status" value="1"/>
</dbReference>
<evidence type="ECO:0000256" key="6">
    <source>
        <dbReference type="ARBA" id="ARBA00022840"/>
    </source>
</evidence>
<keyword evidence="8 9" id="KW-0472">Membrane</keyword>
<dbReference type="AlphaFoldDB" id="A0A382DSM6"/>
<dbReference type="InterPro" id="IPR011527">
    <property type="entry name" value="ABC1_TM_dom"/>
</dbReference>
<dbReference type="Gene3D" id="1.20.1560.10">
    <property type="entry name" value="ABC transporter type 1, transmembrane domain"/>
    <property type="match status" value="1"/>
</dbReference>
<keyword evidence="3" id="KW-1003">Cell membrane</keyword>
<dbReference type="InterPro" id="IPR003593">
    <property type="entry name" value="AAA+_ATPase"/>
</dbReference>
<evidence type="ECO:0000259" key="10">
    <source>
        <dbReference type="PROSITE" id="PS50893"/>
    </source>
</evidence>
<evidence type="ECO:0000256" key="1">
    <source>
        <dbReference type="ARBA" id="ARBA00004651"/>
    </source>
</evidence>
<protein>
    <recommendedName>
        <fullName evidence="13">Multidrug ABC transporter</fullName>
    </recommendedName>
</protein>
<dbReference type="GO" id="GO:0005886">
    <property type="term" value="C:plasma membrane"/>
    <property type="evidence" value="ECO:0007669"/>
    <property type="project" value="UniProtKB-SubCell"/>
</dbReference>
<feature type="domain" description="ABC transmembrane type-1" evidence="11">
    <location>
        <begin position="1"/>
        <end position="286"/>
    </location>
</feature>
<dbReference type="Gene3D" id="3.40.50.300">
    <property type="entry name" value="P-loop containing nucleotide triphosphate hydrolases"/>
    <property type="match status" value="1"/>
</dbReference>
<dbReference type="InterPro" id="IPR039421">
    <property type="entry name" value="Type_1_exporter"/>
</dbReference>
<dbReference type="PANTHER" id="PTHR43394:SF1">
    <property type="entry name" value="ATP-BINDING CASSETTE SUB-FAMILY B MEMBER 10, MITOCHONDRIAL"/>
    <property type="match status" value="1"/>
</dbReference>
<feature type="transmembrane region" description="Helical" evidence="9">
    <location>
        <begin position="36"/>
        <end position="57"/>
    </location>
</feature>
<dbReference type="GO" id="GO:0005524">
    <property type="term" value="F:ATP binding"/>
    <property type="evidence" value="ECO:0007669"/>
    <property type="project" value="UniProtKB-KW"/>
</dbReference>
<organism evidence="12">
    <name type="scientific">marine metagenome</name>
    <dbReference type="NCBI Taxonomy" id="408172"/>
    <lineage>
        <taxon>unclassified sequences</taxon>
        <taxon>metagenomes</taxon>
        <taxon>ecological metagenomes</taxon>
    </lineage>
</organism>
<dbReference type="InterPro" id="IPR036640">
    <property type="entry name" value="ABC1_TM_sf"/>
</dbReference>
<evidence type="ECO:0000256" key="5">
    <source>
        <dbReference type="ARBA" id="ARBA00022741"/>
    </source>
</evidence>
<feature type="domain" description="ABC transporter" evidence="10">
    <location>
        <begin position="320"/>
        <end position="554"/>
    </location>
</feature>
<evidence type="ECO:0000256" key="7">
    <source>
        <dbReference type="ARBA" id="ARBA00022989"/>
    </source>
</evidence>
<keyword evidence="4 9" id="KW-0812">Transmembrane</keyword>
<dbReference type="SUPFAM" id="SSF90123">
    <property type="entry name" value="ABC transporter transmembrane region"/>
    <property type="match status" value="1"/>
</dbReference>
<dbReference type="SUPFAM" id="SSF52540">
    <property type="entry name" value="P-loop containing nucleoside triphosphate hydrolases"/>
    <property type="match status" value="1"/>
</dbReference>
<dbReference type="GO" id="GO:0015421">
    <property type="term" value="F:ABC-type oligopeptide transporter activity"/>
    <property type="evidence" value="ECO:0007669"/>
    <property type="project" value="TreeGrafter"/>
</dbReference>
<keyword evidence="7 9" id="KW-1133">Transmembrane helix</keyword>
<comment type="subcellular location">
    <subcellularLocation>
        <location evidence="1">Cell membrane</location>
        <topology evidence="1">Multi-pass membrane protein</topology>
    </subcellularLocation>
</comment>